<feature type="non-terminal residue" evidence="3">
    <location>
        <position position="83"/>
    </location>
</feature>
<sequence length="83" mass="10084">MRELHDEDEERFVEIVEEDDEQDTGNQAPKERKKSNSPAEGEPFVEVMEEDNDEELNLMRKQELRLEIRRIEQEVKDWRILIE</sequence>
<accession>A0A3P7M552</accession>
<keyword evidence="1" id="KW-0175">Coiled coil</keyword>
<gene>
    <name evidence="3" type="ORF">CGOC_LOCUS9847</name>
</gene>
<evidence type="ECO:0000256" key="2">
    <source>
        <dbReference type="SAM" id="MobiDB-lite"/>
    </source>
</evidence>
<feature type="region of interest" description="Disordered" evidence="2">
    <location>
        <begin position="1"/>
        <end position="45"/>
    </location>
</feature>
<evidence type="ECO:0000313" key="3">
    <source>
        <dbReference type="EMBL" id="VDN24494.1"/>
    </source>
</evidence>
<feature type="coiled-coil region" evidence="1">
    <location>
        <begin position="45"/>
        <end position="81"/>
    </location>
</feature>
<organism evidence="3 4">
    <name type="scientific">Cylicostephanus goldi</name>
    <name type="common">Nematode worm</name>
    <dbReference type="NCBI Taxonomy" id="71465"/>
    <lineage>
        <taxon>Eukaryota</taxon>
        <taxon>Metazoa</taxon>
        <taxon>Ecdysozoa</taxon>
        <taxon>Nematoda</taxon>
        <taxon>Chromadorea</taxon>
        <taxon>Rhabditida</taxon>
        <taxon>Rhabditina</taxon>
        <taxon>Rhabditomorpha</taxon>
        <taxon>Strongyloidea</taxon>
        <taxon>Strongylidae</taxon>
        <taxon>Cylicostephanus</taxon>
    </lineage>
</organism>
<proteinExistence type="predicted"/>
<evidence type="ECO:0000313" key="4">
    <source>
        <dbReference type="Proteomes" id="UP000271889"/>
    </source>
</evidence>
<protein>
    <submittedName>
        <fullName evidence="3">Uncharacterized protein</fullName>
    </submittedName>
</protein>
<keyword evidence="4" id="KW-1185">Reference proteome</keyword>
<feature type="compositionally biased region" description="Acidic residues" evidence="2">
    <location>
        <begin position="1"/>
        <end position="23"/>
    </location>
</feature>
<name>A0A3P7M552_CYLGO</name>
<dbReference type="Proteomes" id="UP000271889">
    <property type="component" value="Unassembled WGS sequence"/>
</dbReference>
<dbReference type="AlphaFoldDB" id="A0A3P7M552"/>
<dbReference type="EMBL" id="UYRV01108608">
    <property type="protein sequence ID" value="VDN24494.1"/>
    <property type="molecule type" value="Genomic_DNA"/>
</dbReference>
<reference evidence="3 4" key="1">
    <citation type="submission" date="2018-11" db="EMBL/GenBank/DDBJ databases">
        <authorList>
            <consortium name="Pathogen Informatics"/>
        </authorList>
    </citation>
    <scope>NUCLEOTIDE SEQUENCE [LARGE SCALE GENOMIC DNA]</scope>
</reference>
<evidence type="ECO:0000256" key="1">
    <source>
        <dbReference type="SAM" id="Coils"/>
    </source>
</evidence>